<feature type="transmembrane region" description="Helical" evidence="6">
    <location>
        <begin position="222"/>
        <end position="242"/>
    </location>
</feature>
<accession>A0ABP5HCU5</accession>
<evidence type="ECO:0000256" key="5">
    <source>
        <dbReference type="ARBA" id="ARBA00023136"/>
    </source>
</evidence>
<dbReference type="Pfam" id="PF03631">
    <property type="entry name" value="Virul_fac_BrkB"/>
    <property type="match status" value="1"/>
</dbReference>
<reference evidence="8" key="1">
    <citation type="journal article" date="2019" name="Int. J. Syst. Evol. Microbiol.">
        <title>The Global Catalogue of Microorganisms (GCM) 10K type strain sequencing project: providing services to taxonomists for standard genome sequencing and annotation.</title>
        <authorList>
            <consortium name="The Broad Institute Genomics Platform"/>
            <consortium name="The Broad Institute Genome Sequencing Center for Infectious Disease"/>
            <person name="Wu L."/>
            <person name="Ma J."/>
        </authorList>
    </citation>
    <scope>NUCLEOTIDE SEQUENCE [LARGE SCALE GENOMIC DNA]</scope>
    <source>
        <strain evidence="8">JCM 15749</strain>
    </source>
</reference>
<dbReference type="PANTHER" id="PTHR30213:SF0">
    <property type="entry name" value="UPF0761 MEMBRANE PROTEIN YIHY"/>
    <property type="match status" value="1"/>
</dbReference>
<keyword evidence="4 6" id="KW-1133">Transmembrane helix</keyword>
<feature type="transmembrane region" description="Helical" evidence="6">
    <location>
        <begin position="254"/>
        <end position="277"/>
    </location>
</feature>
<feature type="transmembrane region" description="Helical" evidence="6">
    <location>
        <begin position="38"/>
        <end position="61"/>
    </location>
</feature>
<organism evidence="7 8">
    <name type="scientific">Aeromicrobium halocynthiae</name>
    <dbReference type="NCBI Taxonomy" id="560557"/>
    <lineage>
        <taxon>Bacteria</taxon>
        <taxon>Bacillati</taxon>
        <taxon>Actinomycetota</taxon>
        <taxon>Actinomycetes</taxon>
        <taxon>Propionibacteriales</taxon>
        <taxon>Nocardioidaceae</taxon>
        <taxon>Aeromicrobium</taxon>
    </lineage>
</organism>
<comment type="subcellular location">
    <subcellularLocation>
        <location evidence="1">Cell membrane</location>
        <topology evidence="1">Multi-pass membrane protein</topology>
    </subcellularLocation>
</comment>
<proteinExistence type="predicted"/>
<evidence type="ECO:0000313" key="7">
    <source>
        <dbReference type="EMBL" id="GAA2070116.1"/>
    </source>
</evidence>
<evidence type="ECO:0000313" key="8">
    <source>
        <dbReference type="Proteomes" id="UP001501480"/>
    </source>
</evidence>
<evidence type="ECO:0000256" key="1">
    <source>
        <dbReference type="ARBA" id="ARBA00004651"/>
    </source>
</evidence>
<keyword evidence="3 6" id="KW-0812">Transmembrane</keyword>
<evidence type="ECO:0000256" key="4">
    <source>
        <dbReference type="ARBA" id="ARBA00022989"/>
    </source>
</evidence>
<sequence>MAGPVLSRWRAVDVVARVAASTFSRCFSNRVTGLAAEAAFFAILSLPPLVFGLAGSIGFFARRYDVAQIDVFRDRVLELSSRALTESTVDEVIAPTLDDVLSSGRIDVVSIGFVLALWSGSRALNVFLDTITIMYGLGGERGIVKTRALSFALYVVALVIGIVMVPLVLAGPEVAADIAPDGLGVLRPLYWPAVLLVSVAFLATLYHLAVPVRVSWRSGLPGAAFTMVLWVAGSALVRWALGYSTGGTSIYGPLAAPIAVLLWLYVLSIAVLIGAALNSAIDALRTPGGVTADTGAPSEERPG</sequence>
<keyword evidence="8" id="KW-1185">Reference proteome</keyword>
<evidence type="ECO:0000256" key="2">
    <source>
        <dbReference type="ARBA" id="ARBA00022475"/>
    </source>
</evidence>
<dbReference type="InterPro" id="IPR017039">
    <property type="entry name" value="Virul_fac_BrkB"/>
</dbReference>
<keyword evidence="2" id="KW-1003">Cell membrane</keyword>
<feature type="transmembrane region" description="Helical" evidence="6">
    <location>
        <begin position="151"/>
        <end position="169"/>
    </location>
</feature>
<protein>
    <submittedName>
        <fullName evidence="7">YihY/virulence factor BrkB family protein</fullName>
    </submittedName>
</protein>
<feature type="transmembrane region" description="Helical" evidence="6">
    <location>
        <begin position="189"/>
        <end position="210"/>
    </location>
</feature>
<dbReference type="PANTHER" id="PTHR30213">
    <property type="entry name" value="INNER MEMBRANE PROTEIN YHJD"/>
    <property type="match status" value="1"/>
</dbReference>
<keyword evidence="5 6" id="KW-0472">Membrane</keyword>
<name>A0ABP5HCU5_9ACTN</name>
<evidence type="ECO:0000256" key="6">
    <source>
        <dbReference type="SAM" id="Phobius"/>
    </source>
</evidence>
<dbReference type="PIRSF" id="PIRSF035875">
    <property type="entry name" value="RNase_BN"/>
    <property type="match status" value="1"/>
</dbReference>
<gene>
    <name evidence="7" type="ORF">GCM10009821_03760</name>
</gene>
<evidence type="ECO:0000256" key="3">
    <source>
        <dbReference type="ARBA" id="ARBA00022692"/>
    </source>
</evidence>
<dbReference type="Proteomes" id="UP001501480">
    <property type="component" value="Unassembled WGS sequence"/>
</dbReference>
<comment type="caution">
    <text evidence="7">The sequence shown here is derived from an EMBL/GenBank/DDBJ whole genome shotgun (WGS) entry which is preliminary data.</text>
</comment>
<dbReference type="RefSeq" id="WP_344323621.1">
    <property type="nucleotide sequence ID" value="NZ_BAAAPY010000001.1"/>
</dbReference>
<dbReference type="EMBL" id="BAAAPY010000001">
    <property type="protein sequence ID" value="GAA2070116.1"/>
    <property type="molecule type" value="Genomic_DNA"/>
</dbReference>